<evidence type="ECO:0000313" key="2">
    <source>
        <dbReference type="Proteomes" id="UP001148737"/>
    </source>
</evidence>
<accession>A0ACC1R6D2</accession>
<reference evidence="1" key="1">
    <citation type="submission" date="2022-07" db="EMBL/GenBank/DDBJ databases">
        <title>Genome Sequence of Lecanicillium saksenae.</title>
        <authorList>
            <person name="Buettner E."/>
        </authorList>
    </citation>
    <scope>NUCLEOTIDE SEQUENCE</scope>
    <source>
        <strain evidence="1">VT-O1</strain>
    </source>
</reference>
<dbReference type="Proteomes" id="UP001148737">
    <property type="component" value="Unassembled WGS sequence"/>
</dbReference>
<protein>
    <submittedName>
        <fullName evidence="1">Uncharacterized protein</fullName>
    </submittedName>
</protein>
<keyword evidence="2" id="KW-1185">Reference proteome</keyword>
<name>A0ACC1R6D2_9HYPO</name>
<evidence type="ECO:0000313" key="1">
    <source>
        <dbReference type="EMBL" id="KAJ3497730.1"/>
    </source>
</evidence>
<dbReference type="EMBL" id="JANAKD010000093">
    <property type="protein sequence ID" value="KAJ3497730.1"/>
    <property type="molecule type" value="Genomic_DNA"/>
</dbReference>
<gene>
    <name evidence="1" type="ORF">NLG97_g1677</name>
</gene>
<organism evidence="1 2">
    <name type="scientific">Lecanicillium saksenae</name>
    <dbReference type="NCBI Taxonomy" id="468837"/>
    <lineage>
        <taxon>Eukaryota</taxon>
        <taxon>Fungi</taxon>
        <taxon>Dikarya</taxon>
        <taxon>Ascomycota</taxon>
        <taxon>Pezizomycotina</taxon>
        <taxon>Sordariomycetes</taxon>
        <taxon>Hypocreomycetidae</taxon>
        <taxon>Hypocreales</taxon>
        <taxon>Cordycipitaceae</taxon>
        <taxon>Lecanicillium</taxon>
    </lineage>
</organism>
<sequence length="366" mass="39064">MPHNSYAFATRTMPPLLSLPHEILSAIVLHLGPSQEDFDEFDHDYAPDASLSCLAQTCRTLYDLATPLRYEICNLKMSSRLEGLVLLRTLAAMEKRSKQLASFLNETVADLKALSASNLDDKVKSLQMIEVAAAKVQFVQIYLEDSTMDVPLFQAGQTSGEEGKAEEISKEREAKPVAKTAVEGKPKKTQSSEKAISDVPPAVPEKPAATEKKAPAPTAQHLKLPGPAATKSSTSKPTGIPQETLSKPSPEANKDAGEQPMEPTPSTPGAPAPTTPTKPVTAVPTRSTIAQSSFSWMLEPDESTPSASATAASKSPPLQSKKRSSNNMSRERNAFLFGDGGEDIDGSDPLSSSGIFGLESMSKKGK</sequence>
<comment type="caution">
    <text evidence="1">The sequence shown here is derived from an EMBL/GenBank/DDBJ whole genome shotgun (WGS) entry which is preliminary data.</text>
</comment>
<proteinExistence type="predicted"/>